<accession>A0A3B1C509</accession>
<evidence type="ECO:0000313" key="1">
    <source>
        <dbReference type="EMBL" id="VAX11997.1"/>
    </source>
</evidence>
<reference evidence="1" key="1">
    <citation type="submission" date="2018-06" db="EMBL/GenBank/DDBJ databases">
        <authorList>
            <person name="Zhirakovskaya E."/>
        </authorList>
    </citation>
    <scope>NUCLEOTIDE SEQUENCE</scope>
</reference>
<proteinExistence type="predicted"/>
<dbReference type="InterPro" id="IPR027417">
    <property type="entry name" value="P-loop_NTPase"/>
</dbReference>
<sequence length="243" mass="27795">MTAEIAQETLKQLVANRQLEPFITHIRFPHYKNLEPDTRIDFTYPITAIVGANGTNKSSVLNALYGVPGYIFSIGNRWFATKMDPIAETGERPCIIYGYWNQHATKIVEVIKTRIRKKGDPDYWEPSRPILKYGMEKMPPLDSGQESPEGRSSTRWDNIEKDVVYLDFRGILSAFDKMFYHGELGGGLDTEGHRKGFIKRRSPHLKSAIESDKSSYSWYGERIVNEVNKTLSDEERDAVSTIL</sequence>
<evidence type="ECO:0008006" key="2">
    <source>
        <dbReference type="Google" id="ProtNLM"/>
    </source>
</evidence>
<protein>
    <recommendedName>
        <fullName evidence="2">Rad50/SbcC-type AAA domain-containing protein</fullName>
    </recommendedName>
</protein>
<organism evidence="1">
    <name type="scientific">hydrothermal vent metagenome</name>
    <dbReference type="NCBI Taxonomy" id="652676"/>
    <lineage>
        <taxon>unclassified sequences</taxon>
        <taxon>metagenomes</taxon>
        <taxon>ecological metagenomes</taxon>
    </lineage>
</organism>
<dbReference type="Gene3D" id="3.40.50.300">
    <property type="entry name" value="P-loop containing nucleotide triphosphate hydrolases"/>
    <property type="match status" value="1"/>
</dbReference>
<dbReference type="EMBL" id="UOFZ01000008">
    <property type="protein sequence ID" value="VAX11997.1"/>
    <property type="molecule type" value="Genomic_DNA"/>
</dbReference>
<name>A0A3B1C509_9ZZZZ</name>
<dbReference type="SUPFAM" id="SSF52540">
    <property type="entry name" value="P-loop containing nucleoside triphosphate hydrolases"/>
    <property type="match status" value="1"/>
</dbReference>
<dbReference type="AlphaFoldDB" id="A0A3B1C509"/>
<gene>
    <name evidence="1" type="ORF">MNBD_GAMMA24-1272</name>
</gene>
<feature type="non-terminal residue" evidence="1">
    <location>
        <position position="243"/>
    </location>
</feature>